<feature type="region of interest" description="Disordered" evidence="1">
    <location>
        <begin position="1"/>
        <end position="80"/>
    </location>
</feature>
<organism evidence="2 3">
    <name type="scientific">Caerostris extrusa</name>
    <name type="common">Bark spider</name>
    <name type="synonym">Caerostris bankana</name>
    <dbReference type="NCBI Taxonomy" id="172846"/>
    <lineage>
        <taxon>Eukaryota</taxon>
        <taxon>Metazoa</taxon>
        <taxon>Ecdysozoa</taxon>
        <taxon>Arthropoda</taxon>
        <taxon>Chelicerata</taxon>
        <taxon>Arachnida</taxon>
        <taxon>Araneae</taxon>
        <taxon>Araneomorphae</taxon>
        <taxon>Entelegynae</taxon>
        <taxon>Araneoidea</taxon>
        <taxon>Araneidae</taxon>
        <taxon>Caerostris</taxon>
    </lineage>
</organism>
<feature type="compositionally biased region" description="Basic and acidic residues" evidence="1">
    <location>
        <begin position="1"/>
        <end position="13"/>
    </location>
</feature>
<evidence type="ECO:0000313" key="3">
    <source>
        <dbReference type="Proteomes" id="UP001054945"/>
    </source>
</evidence>
<evidence type="ECO:0000313" key="2">
    <source>
        <dbReference type="EMBL" id="GIY20572.1"/>
    </source>
</evidence>
<dbReference type="EMBL" id="BPLR01007908">
    <property type="protein sequence ID" value="GIY20572.1"/>
    <property type="molecule type" value="Genomic_DNA"/>
</dbReference>
<protein>
    <submittedName>
        <fullName evidence="2">Uncharacterized protein</fullName>
    </submittedName>
</protein>
<feature type="compositionally biased region" description="Polar residues" evidence="1">
    <location>
        <begin position="43"/>
        <end position="53"/>
    </location>
</feature>
<gene>
    <name evidence="2" type="ORF">CEXT_609771</name>
</gene>
<evidence type="ECO:0000256" key="1">
    <source>
        <dbReference type="SAM" id="MobiDB-lite"/>
    </source>
</evidence>
<proteinExistence type="predicted"/>
<dbReference type="Proteomes" id="UP001054945">
    <property type="component" value="Unassembled WGS sequence"/>
</dbReference>
<sequence>MEMEKNLQTREDGNGGWSDLDSPLDFPKLGEGNETGVGGQGFHENSISHSTSPAEDVNPHEDPGLPYRRSGEHGSIVVRM</sequence>
<name>A0AAV4RGY4_CAEEX</name>
<comment type="caution">
    <text evidence="2">The sequence shown here is derived from an EMBL/GenBank/DDBJ whole genome shotgun (WGS) entry which is preliminary data.</text>
</comment>
<dbReference type="AlphaFoldDB" id="A0AAV4RGY4"/>
<accession>A0AAV4RGY4</accession>
<keyword evidence="3" id="KW-1185">Reference proteome</keyword>
<reference evidence="2 3" key="1">
    <citation type="submission" date="2021-06" db="EMBL/GenBank/DDBJ databases">
        <title>Caerostris extrusa draft genome.</title>
        <authorList>
            <person name="Kono N."/>
            <person name="Arakawa K."/>
        </authorList>
    </citation>
    <scope>NUCLEOTIDE SEQUENCE [LARGE SCALE GENOMIC DNA]</scope>
</reference>